<organism evidence="3 4">
    <name type="scientific">Hufsiella arboris</name>
    <dbReference type="NCBI Taxonomy" id="2695275"/>
    <lineage>
        <taxon>Bacteria</taxon>
        <taxon>Pseudomonadati</taxon>
        <taxon>Bacteroidota</taxon>
        <taxon>Sphingobacteriia</taxon>
        <taxon>Sphingobacteriales</taxon>
        <taxon>Sphingobacteriaceae</taxon>
        <taxon>Hufsiella</taxon>
    </lineage>
</organism>
<accession>A0A7K1Y982</accession>
<evidence type="ECO:0000256" key="1">
    <source>
        <dbReference type="SAM" id="Phobius"/>
    </source>
</evidence>
<reference evidence="3 4" key="1">
    <citation type="submission" date="2019-11" db="EMBL/GenBank/DDBJ databases">
        <title>Pedobacter sp. HMF7647 Genome sequencing and assembly.</title>
        <authorList>
            <person name="Kang H."/>
            <person name="Kim H."/>
            <person name="Joh K."/>
        </authorList>
    </citation>
    <scope>NUCLEOTIDE SEQUENCE [LARGE SCALE GENOMIC DNA]</scope>
    <source>
        <strain evidence="3 4">HMF7647</strain>
    </source>
</reference>
<feature type="domain" description="Outer membrane protein beta-barrel" evidence="2">
    <location>
        <begin position="82"/>
        <end position="235"/>
    </location>
</feature>
<evidence type="ECO:0000313" key="4">
    <source>
        <dbReference type="Proteomes" id="UP000466586"/>
    </source>
</evidence>
<proteinExistence type="predicted"/>
<dbReference type="EMBL" id="WVHT01000003">
    <property type="protein sequence ID" value="MXV51135.1"/>
    <property type="molecule type" value="Genomic_DNA"/>
</dbReference>
<sequence>MNRLTGENKRRSIEFLSIRGLYGRKLKIWRKAIKYLVIICALQFTSTVARGQIVMGLLFGDKLNSDELSFGIHVDYGLSRLSNISDQKSLSSVNLGLFFTYHFNQKWHANLEMLAKLRKGANKLQPYDLGNDSLNTQFIDGDVQRRIGYLALPMTMQYQTGNFFFELGPLIGLRIKAEDVFSADQPQGELKLTRNIKDETNVWDLGWIAGGGFSIGKSKSLSLGLRYTGGFTDVMQNIDGRQENQQWSIYTNIPIGRAKAAAKKAKANGQ</sequence>
<keyword evidence="4" id="KW-1185">Reference proteome</keyword>
<keyword evidence="1" id="KW-0472">Membrane</keyword>
<dbReference type="InterPro" id="IPR025665">
    <property type="entry name" value="Beta-barrel_OMP_2"/>
</dbReference>
<dbReference type="AlphaFoldDB" id="A0A7K1Y982"/>
<keyword evidence="1" id="KW-1133">Transmembrane helix</keyword>
<comment type="caution">
    <text evidence="3">The sequence shown here is derived from an EMBL/GenBank/DDBJ whole genome shotgun (WGS) entry which is preliminary data.</text>
</comment>
<evidence type="ECO:0000313" key="3">
    <source>
        <dbReference type="EMBL" id="MXV51135.1"/>
    </source>
</evidence>
<gene>
    <name evidence="3" type="ORF">GS399_09155</name>
</gene>
<dbReference type="Pfam" id="PF13568">
    <property type="entry name" value="OMP_b-brl_2"/>
    <property type="match status" value="1"/>
</dbReference>
<evidence type="ECO:0000259" key="2">
    <source>
        <dbReference type="Pfam" id="PF13568"/>
    </source>
</evidence>
<name>A0A7K1Y982_9SPHI</name>
<dbReference type="Proteomes" id="UP000466586">
    <property type="component" value="Unassembled WGS sequence"/>
</dbReference>
<protein>
    <submittedName>
        <fullName evidence="3">Outer membrane beta-barrel protein</fullName>
    </submittedName>
</protein>
<dbReference type="RefSeq" id="WP_160844302.1">
    <property type="nucleotide sequence ID" value="NZ_WVHT01000003.1"/>
</dbReference>
<keyword evidence="1" id="KW-0812">Transmembrane</keyword>
<feature type="transmembrane region" description="Helical" evidence="1">
    <location>
        <begin position="35"/>
        <end position="59"/>
    </location>
</feature>
<dbReference type="Gene3D" id="2.40.160.20">
    <property type="match status" value="1"/>
</dbReference>